<accession>A0ABP5DJ63</accession>
<dbReference type="RefSeq" id="WP_344427510.1">
    <property type="nucleotide sequence ID" value="NZ_BAAANN010000031.1"/>
</dbReference>
<evidence type="ECO:0000313" key="3">
    <source>
        <dbReference type="EMBL" id="GAA1979192.1"/>
    </source>
</evidence>
<keyword evidence="4" id="KW-1185">Reference proteome</keyword>
<dbReference type="Proteomes" id="UP001501116">
    <property type="component" value="Unassembled WGS sequence"/>
</dbReference>
<gene>
    <name evidence="3" type="ORF">GCM10009754_64260</name>
</gene>
<dbReference type="PANTHER" id="PTHR42879:SF2">
    <property type="entry name" value="3-OXOACYL-[ACYL-CARRIER-PROTEIN] REDUCTASE FABG"/>
    <property type="match status" value="1"/>
</dbReference>
<dbReference type="InterPro" id="IPR020904">
    <property type="entry name" value="Sc_DH/Rdtase_CS"/>
</dbReference>
<protein>
    <submittedName>
        <fullName evidence="3">3-oxoacyl-ACP reductase</fullName>
    </submittedName>
</protein>
<dbReference type="EMBL" id="BAAANN010000031">
    <property type="protein sequence ID" value="GAA1979192.1"/>
    <property type="molecule type" value="Genomic_DNA"/>
</dbReference>
<evidence type="ECO:0000256" key="2">
    <source>
        <dbReference type="RuleBase" id="RU000363"/>
    </source>
</evidence>
<dbReference type="PRINTS" id="PR00081">
    <property type="entry name" value="GDHRDH"/>
</dbReference>
<dbReference type="InterPro" id="IPR036291">
    <property type="entry name" value="NAD(P)-bd_dom_sf"/>
</dbReference>
<comment type="similarity">
    <text evidence="1 2">Belongs to the short-chain dehydrogenases/reductases (SDR) family.</text>
</comment>
<sequence>MIAVITGAGRGIGKAIALRLGSDGATVVLSGRDAETLEATGAELTAVGAEWRARPLDLTEPSTVDDLAAWVGRELGTPDLVVCNSGVGGPSAPVWEVEPAAWEETFAVNTAGAFRTVRAFAPPMIERGTGSFVLIGSMTGKRPLKHRAAYAASKLALVGFCRTAALDLAPHGVRINVVSPGFVEGDRLDWVVGAQAEATGTDQESARAAMLGAVPLGRFVAASDVAATVAHLASPGAASITGEDVNVSAGLVMY</sequence>
<evidence type="ECO:0000256" key="1">
    <source>
        <dbReference type="ARBA" id="ARBA00006484"/>
    </source>
</evidence>
<dbReference type="CDD" id="cd05233">
    <property type="entry name" value="SDR_c"/>
    <property type="match status" value="1"/>
</dbReference>
<evidence type="ECO:0000313" key="4">
    <source>
        <dbReference type="Proteomes" id="UP001501116"/>
    </source>
</evidence>
<name>A0ABP5DJ63_9PSEU</name>
<dbReference type="Gene3D" id="3.40.50.720">
    <property type="entry name" value="NAD(P)-binding Rossmann-like Domain"/>
    <property type="match status" value="1"/>
</dbReference>
<organism evidence="3 4">
    <name type="scientific">Amycolatopsis minnesotensis</name>
    <dbReference type="NCBI Taxonomy" id="337894"/>
    <lineage>
        <taxon>Bacteria</taxon>
        <taxon>Bacillati</taxon>
        <taxon>Actinomycetota</taxon>
        <taxon>Actinomycetes</taxon>
        <taxon>Pseudonocardiales</taxon>
        <taxon>Pseudonocardiaceae</taxon>
        <taxon>Amycolatopsis</taxon>
    </lineage>
</organism>
<dbReference type="InterPro" id="IPR002347">
    <property type="entry name" value="SDR_fam"/>
</dbReference>
<reference evidence="4" key="1">
    <citation type="journal article" date="2019" name="Int. J. Syst. Evol. Microbiol.">
        <title>The Global Catalogue of Microorganisms (GCM) 10K type strain sequencing project: providing services to taxonomists for standard genome sequencing and annotation.</title>
        <authorList>
            <consortium name="The Broad Institute Genomics Platform"/>
            <consortium name="The Broad Institute Genome Sequencing Center for Infectious Disease"/>
            <person name="Wu L."/>
            <person name="Ma J."/>
        </authorList>
    </citation>
    <scope>NUCLEOTIDE SEQUENCE [LARGE SCALE GENOMIC DNA]</scope>
    <source>
        <strain evidence="4">JCM 14545</strain>
    </source>
</reference>
<comment type="caution">
    <text evidence="3">The sequence shown here is derived from an EMBL/GenBank/DDBJ whole genome shotgun (WGS) entry which is preliminary data.</text>
</comment>
<proteinExistence type="inferred from homology"/>
<dbReference type="PANTHER" id="PTHR42879">
    <property type="entry name" value="3-OXOACYL-(ACYL-CARRIER-PROTEIN) REDUCTASE"/>
    <property type="match status" value="1"/>
</dbReference>
<dbReference type="PRINTS" id="PR00080">
    <property type="entry name" value="SDRFAMILY"/>
</dbReference>
<dbReference type="SUPFAM" id="SSF51735">
    <property type="entry name" value="NAD(P)-binding Rossmann-fold domains"/>
    <property type="match status" value="1"/>
</dbReference>
<dbReference type="Pfam" id="PF00106">
    <property type="entry name" value="adh_short"/>
    <property type="match status" value="1"/>
</dbReference>
<dbReference type="PROSITE" id="PS00061">
    <property type="entry name" value="ADH_SHORT"/>
    <property type="match status" value="1"/>
</dbReference>
<dbReference type="InterPro" id="IPR050259">
    <property type="entry name" value="SDR"/>
</dbReference>